<proteinExistence type="predicted"/>
<evidence type="ECO:0008006" key="5">
    <source>
        <dbReference type="Google" id="ProtNLM"/>
    </source>
</evidence>
<protein>
    <recommendedName>
        <fullName evidence="5">DUF2933 domain-containing protein</fullName>
    </recommendedName>
</protein>
<feature type="compositionally biased region" description="Basic and acidic residues" evidence="1">
    <location>
        <begin position="69"/>
        <end position="87"/>
    </location>
</feature>
<gene>
    <name evidence="3" type="ORF">GCM10010469_01710</name>
</gene>
<evidence type="ECO:0000256" key="1">
    <source>
        <dbReference type="SAM" id="MobiDB-lite"/>
    </source>
</evidence>
<keyword evidence="2" id="KW-1133">Transmembrane helix</keyword>
<feature type="transmembrane region" description="Helical" evidence="2">
    <location>
        <begin position="6"/>
        <end position="26"/>
    </location>
</feature>
<evidence type="ECO:0000256" key="2">
    <source>
        <dbReference type="SAM" id="Phobius"/>
    </source>
</evidence>
<keyword evidence="2" id="KW-0812">Transmembrane</keyword>
<organism evidence="3 4">
    <name type="scientific">Streptomyces labedae</name>
    <dbReference type="NCBI Taxonomy" id="285569"/>
    <lineage>
        <taxon>Bacteria</taxon>
        <taxon>Bacillati</taxon>
        <taxon>Actinomycetota</taxon>
        <taxon>Actinomycetes</taxon>
        <taxon>Kitasatosporales</taxon>
        <taxon>Streptomycetaceae</taxon>
        <taxon>Streptomyces</taxon>
    </lineage>
</organism>
<keyword evidence="4" id="KW-1185">Reference proteome</keyword>
<feature type="region of interest" description="Disordered" evidence="1">
    <location>
        <begin position="66"/>
        <end position="87"/>
    </location>
</feature>
<dbReference type="Proteomes" id="UP001500728">
    <property type="component" value="Unassembled WGS sequence"/>
</dbReference>
<dbReference type="EMBL" id="BAAAUW010000001">
    <property type="protein sequence ID" value="GAA3246083.1"/>
    <property type="molecule type" value="Genomic_DNA"/>
</dbReference>
<comment type="caution">
    <text evidence="3">The sequence shown here is derived from an EMBL/GenBank/DDBJ whole genome shotgun (WGS) entry which is preliminary data.</text>
</comment>
<evidence type="ECO:0000313" key="3">
    <source>
        <dbReference type="EMBL" id="GAA3246083.1"/>
    </source>
</evidence>
<dbReference type="RefSeq" id="WP_346150462.1">
    <property type="nucleotide sequence ID" value="NZ_BAAAUW010000001.1"/>
</dbReference>
<feature type="region of interest" description="Disordered" evidence="1">
    <location>
        <begin position="32"/>
        <end position="54"/>
    </location>
</feature>
<accession>A0ABP6QRL1</accession>
<sequence length="87" mass="9453">MSSETVALVLLLLACPVGMCLMMWLMSRYQRKNQAQHQPGHVAGAPTDPDAKGAEITRLQAEIDQLKAAQRDSEEGHAPGDRPRNGS</sequence>
<reference evidence="4" key="1">
    <citation type="journal article" date="2019" name="Int. J. Syst. Evol. Microbiol.">
        <title>The Global Catalogue of Microorganisms (GCM) 10K type strain sequencing project: providing services to taxonomists for standard genome sequencing and annotation.</title>
        <authorList>
            <consortium name="The Broad Institute Genomics Platform"/>
            <consortium name="The Broad Institute Genome Sequencing Center for Infectious Disease"/>
            <person name="Wu L."/>
            <person name="Ma J."/>
        </authorList>
    </citation>
    <scope>NUCLEOTIDE SEQUENCE [LARGE SCALE GENOMIC DNA]</scope>
    <source>
        <strain evidence="4">JCM 9381</strain>
    </source>
</reference>
<evidence type="ECO:0000313" key="4">
    <source>
        <dbReference type="Proteomes" id="UP001500728"/>
    </source>
</evidence>
<keyword evidence="2" id="KW-0472">Membrane</keyword>
<name>A0ABP6QRL1_9ACTN</name>